<protein>
    <submittedName>
        <fullName evidence="2">Zinc finger, CCHC-type, Retrotransposon gag domain protein</fullName>
    </submittedName>
</protein>
<sequence length="179" mass="21417">MATTTIGRCEANTNTSRRVLIDEDYADYMHKYTGVQDPIAANMWIVKMEQFFDCIDAEDEKVVYAEVFKEEFSPLRMEMKLVEDLATLKCRNERLREYTSRFEKLWWFYSCCLTPEKRLIYHYVKGLNANIKDFIPDKDLTSWEKMFAAVSLIHEENSRRLEEMNALNKKKRKVRKQKV</sequence>
<dbReference type="Proteomes" id="UP000245207">
    <property type="component" value="Unassembled WGS sequence"/>
</dbReference>
<evidence type="ECO:0000313" key="2">
    <source>
        <dbReference type="EMBL" id="PWA69073.1"/>
    </source>
</evidence>
<comment type="caution">
    <text evidence="2">The sequence shown here is derived from an EMBL/GenBank/DDBJ whole genome shotgun (WGS) entry which is preliminary data.</text>
</comment>
<dbReference type="InterPro" id="IPR005162">
    <property type="entry name" value="Retrotrans_gag_dom"/>
</dbReference>
<gene>
    <name evidence="2" type="ORF">CTI12_AA302670</name>
</gene>
<name>A0A2U1N6G1_ARTAN</name>
<organism evidence="2 3">
    <name type="scientific">Artemisia annua</name>
    <name type="common">Sweet wormwood</name>
    <dbReference type="NCBI Taxonomy" id="35608"/>
    <lineage>
        <taxon>Eukaryota</taxon>
        <taxon>Viridiplantae</taxon>
        <taxon>Streptophyta</taxon>
        <taxon>Embryophyta</taxon>
        <taxon>Tracheophyta</taxon>
        <taxon>Spermatophyta</taxon>
        <taxon>Magnoliopsida</taxon>
        <taxon>eudicotyledons</taxon>
        <taxon>Gunneridae</taxon>
        <taxon>Pentapetalae</taxon>
        <taxon>asterids</taxon>
        <taxon>campanulids</taxon>
        <taxon>Asterales</taxon>
        <taxon>Asteraceae</taxon>
        <taxon>Asteroideae</taxon>
        <taxon>Anthemideae</taxon>
        <taxon>Artemisiinae</taxon>
        <taxon>Artemisia</taxon>
    </lineage>
</organism>
<evidence type="ECO:0000313" key="3">
    <source>
        <dbReference type="Proteomes" id="UP000245207"/>
    </source>
</evidence>
<keyword evidence="3" id="KW-1185">Reference proteome</keyword>
<evidence type="ECO:0000259" key="1">
    <source>
        <dbReference type="Pfam" id="PF03732"/>
    </source>
</evidence>
<dbReference type="EMBL" id="PKPP01003508">
    <property type="protein sequence ID" value="PWA69073.1"/>
    <property type="molecule type" value="Genomic_DNA"/>
</dbReference>
<accession>A0A2U1N6G1</accession>
<feature type="domain" description="Retrotransposon gag" evidence="1">
    <location>
        <begin position="65"/>
        <end position="128"/>
    </location>
</feature>
<dbReference type="AlphaFoldDB" id="A0A2U1N6G1"/>
<dbReference type="Pfam" id="PF03732">
    <property type="entry name" value="Retrotrans_gag"/>
    <property type="match status" value="1"/>
</dbReference>
<reference evidence="2 3" key="1">
    <citation type="journal article" date="2018" name="Mol. Plant">
        <title>The genome of Artemisia annua provides insight into the evolution of Asteraceae family and artemisinin biosynthesis.</title>
        <authorList>
            <person name="Shen Q."/>
            <person name="Zhang L."/>
            <person name="Liao Z."/>
            <person name="Wang S."/>
            <person name="Yan T."/>
            <person name="Shi P."/>
            <person name="Liu M."/>
            <person name="Fu X."/>
            <person name="Pan Q."/>
            <person name="Wang Y."/>
            <person name="Lv Z."/>
            <person name="Lu X."/>
            <person name="Zhang F."/>
            <person name="Jiang W."/>
            <person name="Ma Y."/>
            <person name="Chen M."/>
            <person name="Hao X."/>
            <person name="Li L."/>
            <person name="Tang Y."/>
            <person name="Lv G."/>
            <person name="Zhou Y."/>
            <person name="Sun X."/>
            <person name="Brodelius P.E."/>
            <person name="Rose J.K.C."/>
            <person name="Tang K."/>
        </authorList>
    </citation>
    <scope>NUCLEOTIDE SEQUENCE [LARGE SCALE GENOMIC DNA]</scope>
    <source>
        <strain evidence="3">cv. Huhao1</strain>
        <tissue evidence="2">Leaf</tissue>
    </source>
</reference>
<proteinExistence type="predicted"/>